<dbReference type="PROSITE" id="PS50977">
    <property type="entry name" value="HTH_TETR_2"/>
    <property type="match status" value="1"/>
</dbReference>
<dbReference type="InterPro" id="IPR041669">
    <property type="entry name" value="TetR_C_15"/>
</dbReference>
<dbReference type="InterPro" id="IPR001647">
    <property type="entry name" value="HTH_TetR"/>
</dbReference>
<accession>A0ABY7GWE9</accession>
<dbReference type="Pfam" id="PF17918">
    <property type="entry name" value="TetR_C_15"/>
    <property type="match status" value="1"/>
</dbReference>
<evidence type="ECO:0000313" key="7">
    <source>
        <dbReference type="Proteomes" id="UP001164459"/>
    </source>
</evidence>
<protein>
    <submittedName>
        <fullName evidence="6">TetR/AcrR family transcriptional regulator</fullName>
    </submittedName>
</protein>
<dbReference type="RefSeq" id="WP_269033568.1">
    <property type="nucleotide sequence ID" value="NZ_CP114040.1"/>
</dbReference>
<dbReference type="EMBL" id="CP114040">
    <property type="protein sequence ID" value="WAS91204.1"/>
    <property type="molecule type" value="Genomic_DNA"/>
</dbReference>
<dbReference type="InterPro" id="IPR023772">
    <property type="entry name" value="DNA-bd_HTH_TetR-type_CS"/>
</dbReference>
<evidence type="ECO:0000256" key="1">
    <source>
        <dbReference type="ARBA" id="ARBA00023015"/>
    </source>
</evidence>
<dbReference type="PANTHER" id="PTHR30055">
    <property type="entry name" value="HTH-TYPE TRANSCRIPTIONAL REGULATOR RUTR"/>
    <property type="match status" value="1"/>
</dbReference>
<gene>
    <name evidence="6" type="ORF">O0S08_33875</name>
</gene>
<dbReference type="PANTHER" id="PTHR30055:SF234">
    <property type="entry name" value="HTH-TYPE TRANSCRIPTIONAL REGULATOR BETI"/>
    <property type="match status" value="1"/>
</dbReference>
<reference evidence="6" key="1">
    <citation type="submission" date="2022-11" db="EMBL/GenBank/DDBJ databases">
        <title>Minimal conservation of predation-associated metabolite biosynthetic gene clusters underscores biosynthetic potential of Myxococcota including descriptions for ten novel species: Archangium lansinium sp. nov., Myxococcus landrumus sp. nov., Nannocystis bai.</title>
        <authorList>
            <person name="Ahearne A."/>
            <person name="Stevens C."/>
            <person name="Dowd S."/>
        </authorList>
    </citation>
    <scope>NUCLEOTIDE SEQUENCE</scope>
    <source>
        <strain evidence="6">Fl3</strain>
    </source>
</reference>
<feature type="DNA-binding region" description="H-T-H motif" evidence="4">
    <location>
        <begin position="42"/>
        <end position="61"/>
    </location>
</feature>
<evidence type="ECO:0000256" key="3">
    <source>
        <dbReference type="ARBA" id="ARBA00023163"/>
    </source>
</evidence>
<keyword evidence="3" id="KW-0804">Transcription</keyword>
<dbReference type="InterPro" id="IPR009057">
    <property type="entry name" value="Homeodomain-like_sf"/>
</dbReference>
<feature type="domain" description="HTH tetR-type" evidence="5">
    <location>
        <begin position="19"/>
        <end position="79"/>
    </location>
</feature>
<dbReference type="PROSITE" id="PS01081">
    <property type="entry name" value="HTH_TETR_1"/>
    <property type="match status" value="1"/>
</dbReference>
<name>A0ABY7GWE9_9BACT</name>
<evidence type="ECO:0000256" key="4">
    <source>
        <dbReference type="PROSITE-ProRule" id="PRU00335"/>
    </source>
</evidence>
<keyword evidence="1" id="KW-0805">Transcription regulation</keyword>
<evidence type="ECO:0000313" key="6">
    <source>
        <dbReference type="EMBL" id="WAS91204.1"/>
    </source>
</evidence>
<dbReference type="Gene3D" id="1.10.357.10">
    <property type="entry name" value="Tetracycline Repressor, domain 2"/>
    <property type="match status" value="1"/>
</dbReference>
<evidence type="ECO:0000259" key="5">
    <source>
        <dbReference type="PROSITE" id="PS50977"/>
    </source>
</evidence>
<organism evidence="6 7">
    <name type="scientific">Nannocystis punicea</name>
    <dbReference type="NCBI Taxonomy" id="2995304"/>
    <lineage>
        <taxon>Bacteria</taxon>
        <taxon>Pseudomonadati</taxon>
        <taxon>Myxococcota</taxon>
        <taxon>Polyangia</taxon>
        <taxon>Nannocystales</taxon>
        <taxon>Nannocystaceae</taxon>
        <taxon>Nannocystis</taxon>
    </lineage>
</organism>
<dbReference type="InterPro" id="IPR050109">
    <property type="entry name" value="HTH-type_TetR-like_transc_reg"/>
</dbReference>
<dbReference type="Pfam" id="PF00440">
    <property type="entry name" value="TetR_N"/>
    <property type="match status" value="1"/>
</dbReference>
<dbReference type="SUPFAM" id="SSF46689">
    <property type="entry name" value="Homeodomain-like"/>
    <property type="match status" value="1"/>
</dbReference>
<keyword evidence="7" id="KW-1185">Reference proteome</keyword>
<dbReference type="PRINTS" id="PR00455">
    <property type="entry name" value="HTHTETR"/>
</dbReference>
<keyword evidence="2 4" id="KW-0238">DNA-binding</keyword>
<proteinExistence type="predicted"/>
<dbReference type="Proteomes" id="UP001164459">
    <property type="component" value="Chromosome"/>
</dbReference>
<evidence type="ECO:0000256" key="2">
    <source>
        <dbReference type="ARBA" id="ARBA00023125"/>
    </source>
</evidence>
<sequence length="220" mass="24299">MRTKIETRPRKTPRQERSRAMVEAILEATIRVLLARGYDRTTTIAVAERAGVSVGSLYQYFPNKEALVAALVERHAADIIACTERALAAADPDDPVSAVRALVRAGLDAHRIAPALHKILVEQVPRVGRIAKAMATSHKLTEMLERFLQRHRSRLAVPDVKLAAFVVETVVEALTHRAVIEQPDLIGTSRLEAEATTLVLGYLFPPTPAERRPPRSRAAR</sequence>